<reference evidence="4 5" key="1">
    <citation type="submission" date="2018-06" db="EMBL/GenBank/DDBJ databases">
        <authorList>
            <consortium name="Pathogen Informatics"/>
            <person name="Doyle S."/>
        </authorList>
    </citation>
    <scope>NUCLEOTIDE SEQUENCE [LARGE SCALE GENOMIC DNA]</scope>
    <source>
        <strain evidence="4 5">NCTC9836</strain>
    </source>
</reference>
<evidence type="ECO:0000256" key="1">
    <source>
        <dbReference type="ARBA" id="ARBA00022679"/>
    </source>
</evidence>
<dbReference type="RefSeq" id="WP_115641669.1">
    <property type="nucleotide sequence ID" value="NZ_UFWZ01000001.1"/>
</dbReference>
<keyword evidence="1 4" id="KW-0808">Transferase</keyword>
<dbReference type="GO" id="GO:0004792">
    <property type="term" value="F:thiosulfate-cyanide sulfurtransferase activity"/>
    <property type="evidence" value="ECO:0007669"/>
    <property type="project" value="TreeGrafter"/>
</dbReference>
<dbReference type="PANTHER" id="PTHR11364:SF27">
    <property type="entry name" value="SULFURTRANSFERASE"/>
    <property type="match status" value="1"/>
</dbReference>
<dbReference type="InterPro" id="IPR001763">
    <property type="entry name" value="Rhodanese-like_dom"/>
</dbReference>
<dbReference type="CDD" id="cd01449">
    <property type="entry name" value="TST_Repeat_2"/>
    <property type="match status" value="1"/>
</dbReference>
<evidence type="ECO:0000256" key="2">
    <source>
        <dbReference type="ARBA" id="ARBA00022737"/>
    </source>
</evidence>
<dbReference type="EC" id="2.8.1.2" evidence="4"/>
<dbReference type="PANTHER" id="PTHR11364">
    <property type="entry name" value="THIOSULFATE SULFERTANSFERASE"/>
    <property type="match status" value="1"/>
</dbReference>
<sequence length="278" mass="32312">MKNLMKIEDFLNIKDDKEFVLLDCRFNLSDKEYGKNAFYEGHIKGAIYVDLETELTGEVKEHGGRHPLPNLKNFTKDMNKKFIDDDIDVIIYDDGDLAAASRLWWLFKYIGKENVYIIEEGINAWKDRNLPLEQEETINDDRRVGTLSLNIKDDMYCDMQYVKDNLDTIFIMDVREEERYLGDVEPIDKKAGHIPGAKNYFWKDNFNDLKVKPKEELKELLKGLEEKEAIIVHCGSGITGSVSVMILDEMGIKVKLYSGSWSDWISYDENPIVMGEER</sequence>
<dbReference type="OrthoDB" id="9770030at2"/>
<organism evidence="4 5">
    <name type="scientific">Clostridium putrefaciens</name>
    <dbReference type="NCBI Taxonomy" id="99675"/>
    <lineage>
        <taxon>Bacteria</taxon>
        <taxon>Bacillati</taxon>
        <taxon>Bacillota</taxon>
        <taxon>Clostridia</taxon>
        <taxon>Eubacteriales</taxon>
        <taxon>Clostridiaceae</taxon>
        <taxon>Clostridium</taxon>
    </lineage>
</organism>
<dbReference type="InterPro" id="IPR045078">
    <property type="entry name" value="TST/MPST-like"/>
</dbReference>
<feature type="domain" description="Rhodanese" evidence="3">
    <location>
        <begin position="165"/>
        <end position="273"/>
    </location>
</feature>
<protein>
    <submittedName>
        <fullName evidence="4">Rhodanese domain-containing protein</fullName>
        <ecNumber evidence="4">2.8.1.2</ecNumber>
    </submittedName>
</protein>
<feature type="domain" description="Rhodanese" evidence="3">
    <location>
        <begin position="15"/>
        <end position="134"/>
    </location>
</feature>
<evidence type="ECO:0000313" key="5">
    <source>
        <dbReference type="Proteomes" id="UP000254664"/>
    </source>
</evidence>
<proteinExistence type="predicted"/>
<dbReference type="EMBL" id="UFWZ01000001">
    <property type="protein sequence ID" value="SUY47780.1"/>
    <property type="molecule type" value="Genomic_DNA"/>
</dbReference>
<dbReference type="Gene3D" id="3.40.250.10">
    <property type="entry name" value="Rhodanese-like domain"/>
    <property type="match status" value="2"/>
</dbReference>
<keyword evidence="5" id="KW-1185">Reference proteome</keyword>
<dbReference type="Pfam" id="PF00581">
    <property type="entry name" value="Rhodanese"/>
    <property type="match status" value="2"/>
</dbReference>
<keyword evidence="2" id="KW-0677">Repeat</keyword>
<gene>
    <name evidence="4" type="primary">sseA</name>
    <name evidence="4" type="ORF">NCTC9836_02121</name>
</gene>
<dbReference type="SUPFAM" id="SSF52821">
    <property type="entry name" value="Rhodanese/Cell cycle control phosphatase"/>
    <property type="match status" value="2"/>
</dbReference>
<dbReference type="GO" id="GO:0016784">
    <property type="term" value="F:3-mercaptopyruvate sulfurtransferase activity"/>
    <property type="evidence" value="ECO:0007669"/>
    <property type="project" value="UniProtKB-EC"/>
</dbReference>
<dbReference type="AlphaFoldDB" id="A0A381J939"/>
<evidence type="ECO:0000313" key="4">
    <source>
        <dbReference type="EMBL" id="SUY47780.1"/>
    </source>
</evidence>
<dbReference type="PROSITE" id="PS50206">
    <property type="entry name" value="RHODANESE_3"/>
    <property type="match status" value="2"/>
</dbReference>
<accession>A0A381J939</accession>
<dbReference type="SMART" id="SM00450">
    <property type="entry name" value="RHOD"/>
    <property type="match status" value="2"/>
</dbReference>
<evidence type="ECO:0000259" key="3">
    <source>
        <dbReference type="PROSITE" id="PS50206"/>
    </source>
</evidence>
<dbReference type="InterPro" id="IPR036873">
    <property type="entry name" value="Rhodanese-like_dom_sf"/>
</dbReference>
<dbReference type="Proteomes" id="UP000254664">
    <property type="component" value="Unassembled WGS sequence"/>
</dbReference>
<name>A0A381J939_9CLOT</name>